<reference evidence="1 2" key="1">
    <citation type="submission" date="2024-08" db="EMBL/GenBank/DDBJ databases">
        <title>Insights into the chromosomal genome structure of Flemingia macrophylla.</title>
        <authorList>
            <person name="Ding Y."/>
            <person name="Zhao Y."/>
            <person name="Bi W."/>
            <person name="Wu M."/>
            <person name="Zhao G."/>
            <person name="Gong Y."/>
            <person name="Li W."/>
            <person name="Zhang P."/>
        </authorList>
    </citation>
    <scope>NUCLEOTIDE SEQUENCE [LARGE SCALE GENOMIC DNA]</scope>
    <source>
        <strain evidence="1">DYQJB</strain>
        <tissue evidence="1">Leaf</tissue>
    </source>
</reference>
<sequence>MLDLNNPDASKVILSDIQEKIFGIEKAMSTFLSWLDNLCLIHVSLIPVLGVVGEQVLLNYLCITVVDLV</sequence>
<proteinExistence type="predicted"/>
<evidence type="ECO:0000313" key="2">
    <source>
        <dbReference type="Proteomes" id="UP001603857"/>
    </source>
</evidence>
<accession>A0ABD1LSB9</accession>
<keyword evidence="2" id="KW-1185">Reference proteome</keyword>
<organism evidence="1 2">
    <name type="scientific">Flemingia macrophylla</name>
    <dbReference type="NCBI Taxonomy" id="520843"/>
    <lineage>
        <taxon>Eukaryota</taxon>
        <taxon>Viridiplantae</taxon>
        <taxon>Streptophyta</taxon>
        <taxon>Embryophyta</taxon>
        <taxon>Tracheophyta</taxon>
        <taxon>Spermatophyta</taxon>
        <taxon>Magnoliopsida</taxon>
        <taxon>eudicotyledons</taxon>
        <taxon>Gunneridae</taxon>
        <taxon>Pentapetalae</taxon>
        <taxon>rosids</taxon>
        <taxon>fabids</taxon>
        <taxon>Fabales</taxon>
        <taxon>Fabaceae</taxon>
        <taxon>Papilionoideae</taxon>
        <taxon>50 kb inversion clade</taxon>
        <taxon>NPAAA clade</taxon>
        <taxon>indigoferoid/millettioid clade</taxon>
        <taxon>Phaseoleae</taxon>
        <taxon>Flemingia</taxon>
    </lineage>
</organism>
<name>A0ABD1LSB9_9FABA</name>
<gene>
    <name evidence="1" type="ORF">Fmac_025453</name>
</gene>
<dbReference type="AlphaFoldDB" id="A0ABD1LSB9"/>
<dbReference type="Proteomes" id="UP001603857">
    <property type="component" value="Unassembled WGS sequence"/>
</dbReference>
<comment type="caution">
    <text evidence="1">The sequence shown here is derived from an EMBL/GenBank/DDBJ whole genome shotgun (WGS) entry which is preliminary data.</text>
</comment>
<protein>
    <submittedName>
        <fullName evidence="1">Uncharacterized protein</fullName>
    </submittedName>
</protein>
<dbReference type="EMBL" id="JBGMDY010000008">
    <property type="protein sequence ID" value="KAL2326395.1"/>
    <property type="molecule type" value="Genomic_DNA"/>
</dbReference>
<evidence type="ECO:0000313" key="1">
    <source>
        <dbReference type="EMBL" id="KAL2326395.1"/>
    </source>
</evidence>